<feature type="transmembrane region" description="Helical" evidence="1">
    <location>
        <begin position="36"/>
        <end position="55"/>
    </location>
</feature>
<proteinExistence type="predicted"/>
<dbReference type="Pfam" id="PF04474">
    <property type="entry name" value="DUF554"/>
    <property type="match status" value="1"/>
</dbReference>
<evidence type="ECO:0000313" key="2">
    <source>
        <dbReference type="EMBL" id="MPN46560.1"/>
    </source>
</evidence>
<accession>A0A645I623</accession>
<dbReference type="AlphaFoldDB" id="A0A645I623"/>
<dbReference type="InterPro" id="IPR007563">
    <property type="entry name" value="DUF554"/>
</dbReference>
<feature type="transmembrane region" description="Helical" evidence="1">
    <location>
        <begin position="12"/>
        <end position="29"/>
    </location>
</feature>
<protein>
    <recommendedName>
        <fullName evidence="3">Membrane protein YdfK</fullName>
    </recommendedName>
</protein>
<keyword evidence="1" id="KW-0812">Transmembrane</keyword>
<gene>
    <name evidence="2" type="ORF">SDC9_194150</name>
</gene>
<keyword evidence="1" id="KW-1133">Transmembrane helix</keyword>
<sequence>MLPIATDVVLTQVSVIGSIVIFCIGLNMLKATNIKVANLLVAVYLPLLLELVWQLKKYIL</sequence>
<evidence type="ECO:0008006" key="3">
    <source>
        <dbReference type="Google" id="ProtNLM"/>
    </source>
</evidence>
<comment type="caution">
    <text evidence="2">The sequence shown here is derived from an EMBL/GenBank/DDBJ whole genome shotgun (WGS) entry which is preliminary data.</text>
</comment>
<reference evidence="2" key="1">
    <citation type="submission" date="2019-08" db="EMBL/GenBank/DDBJ databases">
        <authorList>
            <person name="Kucharzyk K."/>
            <person name="Murdoch R.W."/>
            <person name="Higgins S."/>
            <person name="Loffler F."/>
        </authorList>
    </citation>
    <scope>NUCLEOTIDE SEQUENCE</scope>
</reference>
<dbReference type="EMBL" id="VSSQ01107330">
    <property type="protein sequence ID" value="MPN46560.1"/>
    <property type="molecule type" value="Genomic_DNA"/>
</dbReference>
<organism evidence="2">
    <name type="scientific">bioreactor metagenome</name>
    <dbReference type="NCBI Taxonomy" id="1076179"/>
    <lineage>
        <taxon>unclassified sequences</taxon>
        <taxon>metagenomes</taxon>
        <taxon>ecological metagenomes</taxon>
    </lineage>
</organism>
<evidence type="ECO:0000256" key="1">
    <source>
        <dbReference type="SAM" id="Phobius"/>
    </source>
</evidence>
<name>A0A645I623_9ZZZZ</name>
<keyword evidence="1" id="KW-0472">Membrane</keyword>